<evidence type="ECO:0000313" key="1">
    <source>
        <dbReference type="EMBL" id="KAJ9111677.1"/>
    </source>
</evidence>
<accession>A0ACC2WM86</accession>
<sequence length="541" mass="60932">MPDWRKSYVDGTAAYKARDFARAIRLLNEALNLGGKRFCVLDARAATFEKLEEHDKALKDCRDCIVLEPKSNKGYFRAARICEIQKLHEKALKFLEHGIQVTPPSQVNPYLEKLAALEKVVQRSQPQTIRVDPMSVLPEELLAHVFEMAIEDGHPDMAIRLSWVSRGWREMTLNCPFLWRRLSLNGTKYSQSIKRIRVFGDRGQGKLNHIRIDSLPEKDIPQFANALRPFLRNAQSLSIRTTFGLSLDDFIEVLQNACHHLEVLSVHVETDISRLTPPQELHLGLSATSTESRLRSIKLAGVTLGFMAKSSDSVEPAYDRLKSLVLDQCKIVPTEPAYGGIDTSTSIDVVQSTIRRANNLEHLEIRSEHNFARMPTKYLGSATRLEKLKLLVIPAPDAWAINIETPQLRKLAISNVQRSGEYIHNGLLPSLKQLAPLQIPVAELETLEVVVDDHDNQAALRSWLMRLANVKELAIVSQTPYQENAVSWVDIRSSSPNVTHPFRAFDFGPKSSRRRVPRQKFSMIVYSCGGKRGAVSSGAKV</sequence>
<reference evidence="1" key="1">
    <citation type="submission" date="2023-04" db="EMBL/GenBank/DDBJ databases">
        <title>Draft Genome sequencing of Naganishia species isolated from polar environments using Oxford Nanopore Technology.</title>
        <authorList>
            <person name="Leo P."/>
            <person name="Venkateswaran K."/>
        </authorList>
    </citation>
    <scope>NUCLEOTIDE SEQUENCE</scope>
    <source>
        <strain evidence="1">MNA-CCFEE 5261</strain>
    </source>
</reference>
<organism evidence="1 2">
    <name type="scientific">Naganishia cerealis</name>
    <dbReference type="NCBI Taxonomy" id="610337"/>
    <lineage>
        <taxon>Eukaryota</taxon>
        <taxon>Fungi</taxon>
        <taxon>Dikarya</taxon>
        <taxon>Basidiomycota</taxon>
        <taxon>Agaricomycotina</taxon>
        <taxon>Tremellomycetes</taxon>
        <taxon>Filobasidiales</taxon>
        <taxon>Filobasidiaceae</taxon>
        <taxon>Naganishia</taxon>
    </lineage>
</organism>
<proteinExistence type="predicted"/>
<evidence type="ECO:0000313" key="2">
    <source>
        <dbReference type="Proteomes" id="UP001241377"/>
    </source>
</evidence>
<protein>
    <submittedName>
        <fullName evidence="1">Uncharacterized protein</fullName>
    </submittedName>
</protein>
<dbReference type="Proteomes" id="UP001241377">
    <property type="component" value="Unassembled WGS sequence"/>
</dbReference>
<gene>
    <name evidence="1" type="ORF">QFC19_001036</name>
</gene>
<name>A0ACC2WM86_9TREE</name>
<keyword evidence="2" id="KW-1185">Reference proteome</keyword>
<comment type="caution">
    <text evidence="1">The sequence shown here is derived from an EMBL/GenBank/DDBJ whole genome shotgun (WGS) entry which is preliminary data.</text>
</comment>
<dbReference type="EMBL" id="JASBWR010000007">
    <property type="protein sequence ID" value="KAJ9111677.1"/>
    <property type="molecule type" value="Genomic_DNA"/>
</dbReference>